<dbReference type="EMBL" id="SRRO01000001">
    <property type="protein sequence ID" value="TGN66474.1"/>
    <property type="molecule type" value="Genomic_DNA"/>
</dbReference>
<protein>
    <submittedName>
        <fullName evidence="3">ABC transporter</fullName>
    </submittedName>
</protein>
<dbReference type="Proteomes" id="UP000297496">
    <property type="component" value="Unassembled WGS sequence"/>
</dbReference>
<dbReference type="InterPro" id="IPR005662">
    <property type="entry name" value="GTPase_Era-like"/>
</dbReference>
<dbReference type="GO" id="GO:0043024">
    <property type="term" value="F:ribosomal small subunit binding"/>
    <property type="evidence" value="ECO:0007669"/>
    <property type="project" value="TreeGrafter"/>
</dbReference>
<gene>
    <name evidence="3" type="ORF">EXE59_22855</name>
</gene>
<keyword evidence="1" id="KW-0812">Transmembrane</keyword>
<evidence type="ECO:0000256" key="1">
    <source>
        <dbReference type="SAM" id="Phobius"/>
    </source>
</evidence>
<dbReference type="PANTHER" id="PTHR42698">
    <property type="entry name" value="GTPASE ERA"/>
    <property type="match status" value="1"/>
</dbReference>
<dbReference type="GO" id="GO:0000028">
    <property type="term" value="P:ribosomal small subunit assembly"/>
    <property type="evidence" value="ECO:0007669"/>
    <property type="project" value="TreeGrafter"/>
</dbReference>
<accession>A0A4Z1CNC7</accession>
<feature type="domain" description="G" evidence="2">
    <location>
        <begin position="64"/>
        <end position="205"/>
    </location>
</feature>
<reference evidence="3 4" key="1">
    <citation type="submission" date="2019-04" db="EMBL/GenBank/DDBJ databases">
        <title>Three New Species of Nocardioides, Nocardioides euryhalodurans sp. nov., Nocardioides seonyuensis sp. nov. and Nocardioides eburneoflavus sp. nov. Isolated from Soil.</title>
        <authorList>
            <person name="Roh S.G."/>
            <person name="Lee C."/>
            <person name="Kim M.-K."/>
            <person name="Kim S.B."/>
        </authorList>
    </citation>
    <scope>NUCLEOTIDE SEQUENCE [LARGE SCALE GENOMIC DNA]</scope>
    <source>
        <strain evidence="3 4">MMS17-SY213</strain>
    </source>
</reference>
<feature type="transmembrane region" description="Helical" evidence="1">
    <location>
        <begin position="480"/>
        <end position="501"/>
    </location>
</feature>
<keyword evidence="4" id="KW-1185">Reference proteome</keyword>
<comment type="caution">
    <text evidence="3">The sequence shown here is derived from an EMBL/GenBank/DDBJ whole genome shotgun (WGS) entry which is preliminary data.</text>
</comment>
<dbReference type="RefSeq" id="WP_135840945.1">
    <property type="nucleotide sequence ID" value="NZ_SRRO01000001.1"/>
</dbReference>
<organism evidence="3 4">
    <name type="scientific">Nocardioides eburneiflavus</name>
    <dbReference type="NCBI Taxonomy" id="2518372"/>
    <lineage>
        <taxon>Bacteria</taxon>
        <taxon>Bacillati</taxon>
        <taxon>Actinomycetota</taxon>
        <taxon>Actinomycetes</taxon>
        <taxon>Propionibacteriales</taxon>
        <taxon>Nocardioidaceae</taxon>
        <taxon>Nocardioides</taxon>
    </lineage>
</organism>
<dbReference type="SUPFAM" id="SSF52540">
    <property type="entry name" value="P-loop containing nucleoside triphosphate hydrolases"/>
    <property type="match status" value="1"/>
</dbReference>
<dbReference type="GO" id="GO:0005829">
    <property type="term" value="C:cytosol"/>
    <property type="evidence" value="ECO:0007669"/>
    <property type="project" value="TreeGrafter"/>
</dbReference>
<evidence type="ECO:0000313" key="4">
    <source>
        <dbReference type="Proteomes" id="UP000297496"/>
    </source>
</evidence>
<evidence type="ECO:0000313" key="3">
    <source>
        <dbReference type="EMBL" id="TGN66474.1"/>
    </source>
</evidence>
<keyword evidence="1" id="KW-0472">Membrane</keyword>
<keyword evidence="1" id="KW-1133">Transmembrane helix</keyword>
<dbReference type="PANTHER" id="PTHR42698:SF1">
    <property type="entry name" value="GTPASE ERA, MITOCHONDRIAL"/>
    <property type="match status" value="1"/>
</dbReference>
<dbReference type="CDD" id="cd11383">
    <property type="entry name" value="YfjP"/>
    <property type="match status" value="1"/>
</dbReference>
<evidence type="ECO:0000259" key="2">
    <source>
        <dbReference type="Pfam" id="PF01926"/>
    </source>
</evidence>
<dbReference type="Gene3D" id="3.40.50.300">
    <property type="entry name" value="P-loop containing nucleotide triphosphate hydrolases"/>
    <property type="match status" value="1"/>
</dbReference>
<sequence length="551" mass="58431">MTSLLEGAKKLVTRSSDIGARVEGLERAAEAARGRVDDAVVDEAATVAARAAGRLKLSADHTVVALAGATGSGKSSTFNALSGLELAAVGVRRPTTSWATAVVWGKHGAEELLAWLGIPARHQVTRDSMLSKADEDAEMRGVVLLDLPDHDSTEVSHHLEVERLVQLADMLVWVLDPQKYADAAIHDRFLKPLAGHRDVMLVVLNHIDTVPEDRRAGMVDDVRRLLEADGLAGVPVVPVSARYGWGIDELRGLVAQRVAEKKVTRSRLEADVRSAAERLEQAVGTGKAPTLSKERVAALDDAFADAAGVPTVVKAVADSTRLRANRATGWPVTAWFSRLKPDPLKRLHLDLGTAGKELTGTARTSVPKATGVQRARVDTEVRALADQVGEGMAPAWAGAVRAASVSRLPDINDRLDRAVAATDLGAARIPAWAGLVRVLQYVLIISALVGAGWLALLALGSYARLPEPPTPEVGAFPLPTLLLLGGIGLGLLLALVCRWLVAATARKRARTADKRLRDAISEVSGELVVAPIEAELASYAAVREGLTAALR</sequence>
<name>A0A4Z1CNC7_9ACTN</name>
<dbReference type="InterPro" id="IPR027417">
    <property type="entry name" value="P-loop_NTPase"/>
</dbReference>
<dbReference type="AlphaFoldDB" id="A0A4Z1CNC7"/>
<dbReference type="InterPro" id="IPR006073">
    <property type="entry name" value="GTP-bd"/>
</dbReference>
<feature type="transmembrane region" description="Helical" evidence="1">
    <location>
        <begin position="438"/>
        <end position="460"/>
    </location>
</feature>
<dbReference type="Pfam" id="PF01926">
    <property type="entry name" value="MMR_HSR1"/>
    <property type="match status" value="1"/>
</dbReference>
<dbReference type="OrthoDB" id="974105at2"/>
<dbReference type="GO" id="GO:0019843">
    <property type="term" value="F:rRNA binding"/>
    <property type="evidence" value="ECO:0007669"/>
    <property type="project" value="TreeGrafter"/>
</dbReference>
<dbReference type="GO" id="GO:0005525">
    <property type="term" value="F:GTP binding"/>
    <property type="evidence" value="ECO:0007669"/>
    <property type="project" value="InterPro"/>
</dbReference>
<proteinExistence type="predicted"/>